<feature type="transmembrane region" description="Helical" evidence="1">
    <location>
        <begin position="20"/>
        <end position="42"/>
    </location>
</feature>
<reference evidence="2 3" key="1">
    <citation type="journal article" date="2015" name="Nat. Commun.">
        <title>Production of butyrate from lysine and the Amadori product fructoselysine by a human gut commensal.</title>
        <authorList>
            <person name="Bui T.P."/>
            <person name="Ritari J."/>
            <person name="Boeren S."/>
            <person name="de Waard P."/>
            <person name="Plugge C.M."/>
            <person name="de Vos W.M."/>
        </authorList>
    </citation>
    <scope>NUCLEOTIDE SEQUENCE [LARGE SCALE GENOMIC DNA]</scope>
    <source>
        <strain evidence="2 3">AF211</strain>
    </source>
</reference>
<proteinExistence type="predicted"/>
<keyword evidence="1" id="KW-1133">Transmembrane helix</keyword>
<dbReference type="KEGG" id="ibu:IB211_00978c"/>
<gene>
    <name evidence="2" type="ORF">IB211_00978c</name>
</gene>
<keyword evidence="3" id="KW-1185">Reference proteome</keyword>
<accession>A0A0S2W1Z8</accession>
<protein>
    <submittedName>
        <fullName evidence="2">Uncharacterized protein</fullName>
    </submittedName>
</protein>
<sequence>MTSIYLFGDQSGLGIVGLEFLVWVLGIGIVGLVWVWNLGIWWTG</sequence>
<name>A0A0S2W1Z8_9FIRM</name>
<dbReference type="EMBL" id="CP011307">
    <property type="protein sequence ID" value="ALP93371.1"/>
    <property type="molecule type" value="Genomic_DNA"/>
</dbReference>
<dbReference type="STRING" id="1297617.IB211_00978c"/>
<evidence type="ECO:0000313" key="2">
    <source>
        <dbReference type="EMBL" id="ALP93371.1"/>
    </source>
</evidence>
<dbReference type="AlphaFoldDB" id="A0A0S2W1Z8"/>
<keyword evidence="1" id="KW-0472">Membrane</keyword>
<evidence type="ECO:0000313" key="3">
    <source>
        <dbReference type="Proteomes" id="UP000064844"/>
    </source>
</evidence>
<reference evidence="3" key="2">
    <citation type="submission" date="2015-04" db="EMBL/GenBank/DDBJ databases">
        <title>A butyrogenic pathway from the amino acid lysine in a human gut commensal.</title>
        <authorList>
            <person name="de Vos W.M."/>
            <person name="Bui N.T.P."/>
            <person name="Plugge C.M."/>
            <person name="Ritari J."/>
        </authorList>
    </citation>
    <scope>NUCLEOTIDE SEQUENCE [LARGE SCALE GENOMIC DNA]</scope>
    <source>
        <strain evidence="3">AF211</strain>
    </source>
</reference>
<dbReference type="Proteomes" id="UP000064844">
    <property type="component" value="Chromosome"/>
</dbReference>
<organism evidence="2 3">
    <name type="scientific">Intestinimonas butyriciproducens</name>
    <dbReference type="NCBI Taxonomy" id="1297617"/>
    <lineage>
        <taxon>Bacteria</taxon>
        <taxon>Bacillati</taxon>
        <taxon>Bacillota</taxon>
        <taxon>Clostridia</taxon>
        <taxon>Eubacteriales</taxon>
        <taxon>Intestinimonas</taxon>
    </lineage>
</organism>
<evidence type="ECO:0000256" key="1">
    <source>
        <dbReference type="SAM" id="Phobius"/>
    </source>
</evidence>
<keyword evidence="1" id="KW-0812">Transmembrane</keyword>